<reference evidence="2" key="1">
    <citation type="submission" date="2017-01" db="EMBL/GenBank/DDBJ databases">
        <authorList>
            <person name="Varghese N."/>
            <person name="Submissions S."/>
        </authorList>
    </citation>
    <scope>NUCLEOTIDE SEQUENCE [LARGE SCALE GENOMIC DNA]</scope>
    <source>
        <strain evidence="2">ASpG1</strain>
    </source>
</reference>
<protein>
    <submittedName>
        <fullName evidence="1">Uncharacterized protein</fullName>
    </submittedName>
</protein>
<name>A0A1N6WFV0_9SPIO</name>
<dbReference type="OrthoDB" id="367580at2"/>
<accession>A0A1N6WFV0</accession>
<proteinExistence type="predicted"/>
<dbReference type="AlphaFoldDB" id="A0A1N6WFV0"/>
<dbReference type="RefSeq" id="WP_076489625.1">
    <property type="nucleotide sequence ID" value="NZ_FTMS01000017.1"/>
</dbReference>
<organism evidence="1 2">
    <name type="scientific">Alkalispirochaeta americana</name>
    <dbReference type="NCBI Taxonomy" id="159291"/>
    <lineage>
        <taxon>Bacteria</taxon>
        <taxon>Pseudomonadati</taxon>
        <taxon>Spirochaetota</taxon>
        <taxon>Spirochaetia</taxon>
        <taxon>Spirochaetales</taxon>
        <taxon>Spirochaetaceae</taxon>
        <taxon>Alkalispirochaeta</taxon>
    </lineage>
</organism>
<keyword evidence="2" id="KW-1185">Reference proteome</keyword>
<sequence length="293" mass="33158">MKIFINEMPLEFHLEEEETLGSVVDQLTQWLAANNHTMESLLVDGASWDDSNAAWREKPATSVEKVEITASNRYEEQIGKLETLTSYTTLLRRVLVEGSDDQLQAVLEELPFVVEGIARITPDLAGLLEEPLGGIPRELPDKETRQRAASRADEMASLFENRQRELIDPEHEMGRTLVVLDALLPLFEDIPGQLQTGEEKQALETIVRFTEIASRLLRLIPRIVESHPSLQEEQIEGEPLEEFLGTIQNFLVELEKAFQNADYILVGDLLEYEMLPRFSAISSAVAHHIDSTR</sequence>
<gene>
    <name evidence="1" type="ORF">SAMN05920897_11755</name>
</gene>
<evidence type="ECO:0000313" key="2">
    <source>
        <dbReference type="Proteomes" id="UP000186400"/>
    </source>
</evidence>
<dbReference type="EMBL" id="FTMS01000017">
    <property type="protein sequence ID" value="SIQ89013.1"/>
    <property type="molecule type" value="Genomic_DNA"/>
</dbReference>
<dbReference type="STRING" id="159291.SAMN05920897_11755"/>
<evidence type="ECO:0000313" key="1">
    <source>
        <dbReference type="EMBL" id="SIQ89013.1"/>
    </source>
</evidence>
<dbReference type="Proteomes" id="UP000186400">
    <property type="component" value="Unassembled WGS sequence"/>
</dbReference>